<dbReference type="SUPFAM" id="SSF53474">
    <property type="entry name" value="alpha/beta-Hydrolases"/>
    <property type="match status" value="1"/>
</dbReference>
<dbReference type="AlphaFoldDB" id="A0ABD4T4E7"/>
<dbReference type="InterPro" id="IPR000073">
    <property type="entry name" value="AB_hydrolase_1"/>
</dbReference>
<dbReference type="PANTHER" id="PTHR47914">
    <property type="entry name" value="ALPHA/BETA-HYDROLASES SUPERFAMILY PROTEIN"/>
    <property type="match status" value="1"/>
</dbReference>
<evidence type="ECO:0000313" key="2">
    <source>
        <dbReference type="EMBL" id="MCM1983215.1"/>
    </source>
</evidence>
<feature type="domain" description="AB hydrolase-1" evidence="1">
    <location>
        <begin position="57"/>
        <end position="266"/>
    </location>
</feature>
<protein>
    <submittedName>
        <fullName evidence="2">Alpha/beta hydrolase</fullName>
    </submittedName>
</protein>
<gene>
    <name evidence="2" type="ORF">QQ91_0010315</name>
</gene>
<sequence length="299" mass="32194">MTRLASNIPARLGGTVSLYPWQWQGKSVAIATETLGQGDPVLLLPSLSTVSCRAELTALAQGLAAQFQVTVLDWPGFGDSDRLRLDYGPDLLYRCLQDWVGDRDEPLRAVVAAGHAAGYALSLGESCRKQVLIAPTWRGPLAVMGLPDTVRQGIRTLVRSPLMGSALYGLNTQPGFLKWMYRRHVFTDPERLTPDYIAQRHQGTQAAGARYGPGSFVTGGLDPVASRADFLALLAQNPMPTLIVIGEQVPPGSRAEMEAMATARLPQVSAVTRPGTLGMAEEFGADLVPLVRSFLQMPA</sequence>
<dbReference type="PANTHER" id="PTHR47914:SF1">
    <property type="entry name" value="ALPHA_BETA-HYDROLASES SUPERFAMILY PROTEIN"/>
    <property type="match status" value="1"/>
</dbReference>
<dbReference type="Gene3D" id="3.40.50.1820">
    <property type="entry name" value="alpha/beta hydrolase"/>
    <property type="match status" value="1"/>
</dbReference>
<evidence type="ECO:0000313" key="3">
    <source>
        <dbReference type="Proteomes" id="UP000031561"/>
    </source>
</evidence>
<dbReference type="Pfam" id="PF12697">
    <property type="entry name" value="Abhydrolase_6"/>
    <property type="match status" value="1"/>
</dbReference>
<dbReference type="InterPro" id="IPR029058">
    <property type="entry name" value="AB_hydrolase_fold"/>
</dbReference>
<proteinExistence type="predicted"/>
<dbReference type="EMBL" id="JTHE03000059">
    <property type="protein sequence ID" value="MCM1983215.1"/>
    <property type="molecule type" value="Genomic_DNA"/>
</dbReference>
<name>A0ABD4T4E7_9CYAN</name>
<dbReference type="RefSeq" id="WP_236096158.1">
    <property type="nucleotide sequence ID" value="NZ_JTHE03000059.1"/>
</dbReference>
<accession>A0ABD4T4E7</accession>
<keyword evidence="3" id="KW-1185">Reference proteome</keyword>
<dbReference type="Proteomes" id="UP000031561">
    <property type="component" value="Unassembled WGS sequence"/>
</dbReference>
<evidence type="ECO:0000259" key="1">
    <source>
        <dbReference type="Pfam" id="PF12697"/>
    </source>
</evidence>
<organism evidence="2 3">
    <name type="scientific">Lyngbya confervoides BDU141951</name>
    <dbReference type="NCBI Taxonomy" id="1574623"/>
    <lineage>
        <taxon>Bacteria</taxon>
        <taxon>Bacillati</taxon>
        <taxon>Cyanobacteriota</taxon>
        <taxon>Cyanophyceae</taxon>
        <taxon>Oscillatoriophycideae</taxon>
        <taxon>Oscillatoriales</taxon>
        <taxon>Microcoleaceae</taxon>
        <taxon>Lyngbya</taxon>
    </lineage>
</organism>
<dbReference type="GO" id="GO:0016787">
    <property type="term" value="F:hydrolase activity"/>
    <property type="evidence" value="ECO:0007669"/>
    <property type="project" value="UniProtKB-KW"/>
</dbReference>
<reference evidence="2 3" key="1">
    <citation type="journal article" date="2015" name="Genome Announc.">
        <title>Draft Genome Sequence of Filamentous Marine Cyanobacterium Lyngbya confervoides Strain BDU141951.</title>
        <authorList>
            <person name="Chandrababunaidu M.M."/>
            <person name="Sen D."/>
            <person name="Tripathy S."/>
        </authorList>
    </citation>
    <scope>NUCLEOTIDE SEQUENCE [LARGE SCALE GENOMIC DNA]</scope>
    <source>
        <strain evidence="2 3">BDU141951</strain>
    </source>
</reference>
<comment type="caution">
    <text evidence="2">The sequence shown here is derived from an EMBL/GenBank/DDBJ whole genome shotgun (WGS) entry which is preliminary data.</text>
</comment>
<keyword evidence="2" id="KW-0378">Hydrolase</keyword>